<dbReference type="InterPro" id="IPR039420">
    <property type="entry name" value="WalR-like"/>
</dbReference>
<feature type="modified residue" description="4-aspartylphosphate" evidence="4">
    <location>
        <position position="56"/>
    </location>
</feature>
<protein>
    <submittedName>
        <fullName evidence="8">Phosphate regulon transcriptional regulatory protein phoB</fullName>
    </submittedName>
</protein>
<feature type="domain" description="OmpR/PhoB-type" evidence="7">
    <location>
        <begin position="130"/>
        <end position="227"/>
    </location>
</feature>
<evidence type="ECO:0000259" key="6">
    <source>
        <dbReference type="PROSITE" id="PS50110"/>
    </source>
</evidence>
<evidence type="ECO:0000256" key="1">
    <source>
        <dbReference type="ARBA" id="ARBA00022553"/>
    </source>
</evidence>
<dbReference type="GO" id="GO:0005829">
    <property type="term" value="C:cytosol"/>
    <property type="evidence" value="ECO:0007669"/>
    <property type="project" value="TreeGrafter"/>
</dbReference>
<dbReference type="PROSITE" id="PS51755">
    <property type="entry name" value="OMPR_PHOB"/>
    <property type="match status" value="1"/>
</dbReference>
<dbReference type="SMART" id="SM00862">
    <property type="entry name" value="Trans_reg_C"/>
    <property type="match status" value="1"/>
</dbReference>
<evidence type="ECO:0000256" key="4">
    <source>
        <dbReference type="PROSITE-ProRule" id="PRU00169"/>
    </source>
</evidence>
<dbReference type="SUPFAM" id="SSF52172">
    <property type="entry name" value="CheY-like"/>
    <property type="match status" value="1"/>
</dbReference>
<accession>A0A0S4XPW2</accession>
<organism evidence="8">
    <name type="scientific">Sulfurovum sp. enrichment culture clone C5</name>
    <dbReference type="NCBI Taxonomy" id="497650"/>
    <lineage>
        <taxon>Bacteria</taxon>
        <taxon>Pseudomonadati</taxon>
        <taxon>Campylobacterota</taxon>
        <taxon>Epsilonproteobacteria</taxon>
        <taxon>Campylobacterales</taxon>
        <taxon>Sulfurovaceae</taxon>
        <taxon>Sulfurovum</taxon>
        <taxon>environmental samples</taxon>
    </lineage>
</organism>
<dbReference type="GO" id="GO:0032993">
    <property type="term" value="C:protein-DNA complex"/>
    <property type="evidence" value="ECO:0007669"/>
    <property type="project" value="TreeGrafter"/>
</dbReference>
<dbReference type="GO" id="GO:0000976">
    <property type="term" value="F:transcription cis-regulatory region binding"/>
    <property type="evidence" value="ECO:0007669"/>
    <property type="project" value="TreeGrafter"/>
</dbReference>
<keyword evidence="3 5" id="KW-0238">DNA-binding</keyword>
<dbReference type="SUPFAM" id="SSF46894">
    <property type="entry name" value="C-terminal effector domain of the bipartite response regulators"/>
    <property type="match status" value="1"/>
</dbReference>
<dbReference type="GO" id="GO:0006355">
    <property type="term" value="P:regulation of DNA-templated transcription"/>
    <property type="evidence" value="ECO:0007669"/>
    <property type="project" value="InterPro"/>
</dbReference>
<dbReference type="InterPro" id="IPR036388">
    <property type="entry name" value="WH-like_DNA-bd_sf"/>
</dbReference>
<dbReference type="Pfam" id="PF00072">
    <property type="entry name" value="Response_reg"/>
    <property type="match status" value="1"/>
</dbReference>
<dbReference type="PANTHER" id="PTHR48111:SF40">
    <property type="entry name" value="PHOSPHATE REGULON TRANSCRIPTIONAL REGULATORY PROTEIN PHOB"/>
    <property type="match status" value="1"/>
</dbReference>
<evidence type="ECO:0000256" key="3">
    <source>
        <dbReference type="ARBA" id="ARBA00023125"/>
    </source>
</evidence>
<proteinExistence type="predicted"/>
<evidence type="ECO:0000259" key="7">
    <source>
        <dbReference type="PROSITE" id="PS51755"/>
    </source>
</evidence>
<evidence type="ECO:0000256" key="5">
    <source>
        <dbReference type="PROSITE-ProRule" id="PRU01091"/>
    </source>
</evidence>
<gene>
    <name evidence="8" type="primary">phoB</name>
    <name evidence="8" type="ORF">BN3087_80008</name>
</gene>
<dbReference type="Pfam" id="PF00486">
    <property type="entry name" value="Trans_reg_C"/>
    <property type="match status" value="1"/>
</dbReference>
<dbReference type="Gene3D" id="3.40.50.2300">
    <property type="match status" value="1"/>
</dbReference>
<dbReference type="EMBL" id="FAXN01000084">
    <property type="protein sequence ID" value="CUV66359.1"/>
    <property type="molecule type" value="Genomic_DNA"/>
</dbReference>
<dbReference type="InterPro" id="IPR016032">
    <property type="entry name" value="Sig_transdc_resp-reg_C-effctor"/>
</dbReference>
<dbReference type="SMART" id="SM00448">
    <property type="entry name" value="REC"/>
    <property type="match status" value="1"/>
</dbReference>
<keyword evidence="1 4" id="KW-0597">Phosphoprotein</keyword>
<dbReference type="InterPro" id="IPR001789">
    <property type="entry name" value="Sig_transdc_resp-reg_receiver"/>
</dbReference>
<evidence type="ECO:0000313" key="8">
    <source>
        <dbReference type="EMBL" id="CUV66359.1"/>
    </source>
</evidence>
<dbReference type="InterPro" id="IPR001867">
    <property type="entry name" value="OmpR/PhoB-type_DNA-bd"/>
</dbReference>
<dbReference type="InterPro" id="IPR011006">
    <property type="entry name" value="CheY-like_superfamily"/>
</dbReference>
<evidence type="ECO:0000256" key="2">
    <source>
        <dbReference type="ARBA" id="ARBA00023012"/>
    </source>
</evidence>
<sequence length="227" mass="26325">MQKENIEIVVIEDEADLLELLEYHLKKEGYQVSGFLSAEHVEQFLEEENPSIMIVDRNLPNIEGSQFVKNLRQKGYDIPIIFLSAKDSDEDIEEGFEIGGDDYITKPFNPKELLLRINALLKRSGLLNTREKYKYKSITLDCASRSVLVDTKDVSLTNLEFEILLYFMKNISKVIDRDTLYDLFWNDKKSEPNYNAINVAITRLKKKIDNDSSSYIKSVWGSGYKFE</sequence>
<reference evidence="8" key="1">
    <citation type="submission" date="2015-11" db="EMBL/GenBank/DDBJ databases">
        <authorList>
            <person name="Zhang Y."/>
            <person name="Guo Z."/>
        </authorList>
    </citation>
    <scope>NUCLEOTIDE SEQUENCE</scope>
    <source>
        <strain evidence="8">BN30871</strain>
    </source>
</reference>
<feature type="domain" description="Response regulatory" evidence="6">
    <location>
        <begin position="7"/>
        <end position="121"/>
    </location>
</feature>
<dbReference type="CDD" id="cd17574">
    <property type="entry name" value="REC_OmpR"/>
    <property type="match status" value="1"/>
</dbReference>
<dbReference type="PANTHER" id="PTHR48111">
    <property type="entry name" value="REGULATOR OF RPOS"/>
    <property type="match status" value="1"/>
</dbReference>
<name>A0A0S4XPW2_9BACT</name>
<feature type="DNA-binding region" description="OmpR/PhoB-type" evidence="5">
    <location>
        <begin position="130"/>
        <end position="227"/>
    </location>
</feature>
<keyword evidence="2" id="KW-0902">Two-component regulatory system</keyword>
<dbReference type="CDD" id="cd00383">
    <property type="entry name" value="trans_reg_C"/>
    <property type="match status" value="1"/>
</dbReference>
<dbReference type="Gene3D" id="1.10.10.10">
    <property type="entry name" value="Winged helix-like DNA-binding domain superfamily/Winged helix DNA-binding domain"/>
    <property type="match status" value="1"/>
</dbReference>
<dbReference type="Gene3D" id="6.10.250.690">
    <property type="match status" value="1"/>
</dbReference>
<dbReference type="AlphaFoldDB" id="A0A0S4XPW2"/>
<dbReference type="GO" id="GO:0000156">
    <property type="term" value="F:phosphorelay response regulator activity"/>
    <property type="evidence" value="ECO:0007669"/>
    <property type="project" value="TreeGrafter"/>
</dbReference>
<dbReference type="PROSITE" id="PS50110">
    <property type="entry name" value="RESPONSE_REGULATORY"/>
    <property type="match status" value="1"/>
</dbReference>